<feature type="signal peptide" evidence="2">
    <location>
        <begin position="1"/>
        <end position="29"/>
    </location>
</feature>
<reference evidence="4" key="1">
    <citation type="journal article" date="2024" name="Int. J. Syst. Evol. Microbiol.">
        <title>Brooklawnia propionicigenes sp. nov., a facultatively anaerobic, propionate-producing bacterium isolated from a methanogenic reactor treating waste from cattle farms.</title>
        <authorList>
            <person name="Akita Y."/>
            <person name="Ueki A."/>
            <person name="Tonouchi A."/>
            <person name="Sugawara Y."/>
            <person name="Honma S."/>
            <person name="Kaku N."/>
            <person name="Ueki K."/>
        </authorList>
    </citation>
    <scope>NUCLEOTIDE SEQUENCE</scope>
    <source>
        <strain evidence="4">SH051</strain>
    </source>
</reference>
<proteinExistence type="predicted"/>
<dbReference type="Pfam" id="PF00497">
    <property type="entry name" value="SBP_bac_3"/>
    <property type="match status" value="1"/>
</dbReference>
<evidence type="ECO:0000313" key="5">
    <source>
        <dbReference type="Proteomes" id="UP001431656"/>
    </source>
</evidence>
<dbReference type="InterPro" id="IPR001638">
    <property type="entry name" value="Solute-binding_3/MltF_N"/>
</dbReference>
<name>A0AAN0K8H5_9ACTN</name>
<gene>
    <name evidence="4" type="ORF">brsh051_17920</name>
</gene>
<dbReference type="EMBL" id="AP028056">
    <property type="protein sequence ID" value="BEH02511.1"/>
    <property type="molecule type" value="Genomic_DNA"/>
</dbReference>
<dbReference type="RefSeq" id="WP_286264199.1">
    <property type="nucleotide sequence ID" value="NZ_AP028056.1"/>
</dbReference>
<sequence>MSMRLSKGLTVAAAVTGLLLAGCSSGSSGESSSTVAADCTPANVFTTIKDGTLTIAAPEFPPFSSLAGGTAAGVDVDIITAIAEMECLTPEYVQVDYSGAVPAVQSGRTDVAIGDYYRTTSRAEVVGLSEAMYVDGMGIISKDGVTDIPTILTRNVGTVDGYLWVADLQAQLGDKLKIYKSNVEMWADLDSGRIDVGIDSVPAAAFSASQNGGDWKVTTADPYEPIGASVKPAQVGIPFTKSNTALGEALNADIAALRADGTLKQIFIDHDVDPSLTEVEDSYLLDS</sequence>
<keyword evidence="5" id="KW-1185">Reference proteome</keyword>
<dbReference type="AlphaFoldDB" id="A0AAN0K8H5"/>
<accession>A0AAN0K8H5</accession>
<dbReference type="SUPFAM" id="SSF53850">
    <property type="entry name" value="Periplasmic binding protein-like II"/>
    <property type="match status" value="1"/>
</dbReference>
<dbReference type="PANTHER" id="PTHR35936">
    <property type="entry name" value="MEMBRANE-BOUND LYTIC MUREIN TRANSGLYCOSYLASE F"/>
    <property type="match status" value="1"/>
</dbReference>
<dbReference type="PROSITE" id="PS51257">
    <property type="entry name" value="PROKAR_LIPOPROTEIN"/>
    <property type="match status" value="1"/>
</dbReference>
<evidence type="ECO:0000313" key="4">
    <source>
        <dbReference type="EMBL" id="BEH02511.1"/>
    </source>
</evidence>
<feature type="domain" description="Solute-binding protein family 3/N-terminal" evidence="3">
    <location>
        <begin position="52"/>
        <end position="271"/>
    </location>
</feature>
<feature type="chain" id="PRO_5042902205" evidence="2">
    <location>
        <begin position="30"/>
        <end position="287"/>
    </location>
</feature>
<dbReference type="CDD" id="cd13530">
    <property type="entry name" value="PBP2_peptides_like"/>
    <property type="match status" value="1"/>
</dbReference>
<protein>
    <submittedName>
        <fullName evidence="4">Transporter substrate-binding domain-containing protein</fullName>
    </submittedName>
</protein>
<dbReference type="SMART" id="SM00062">
    <property type="entry name" value="PBPb"/>
    <property type="match status" value="1"/>
</dbReference>
<evidence type="ECO:0000256" key="2">
    <source>
        <dbReference type="SAM" id="SignalP"/>
    </source>
</evidence>
<dbReference type="Gene3D" id="3.40.190.10">
    <property type="entry name" value="Periplasmic binding protein-like II"/>
    <property type="match status" value="2"/>
</dbReference>
<organism evidence="4 5">
    <name type="scientific">Brooklawnia propionicigenes</name>
    <dbReference type="NCBI Taxonomy" id="3041175"/>
    <lineage>
        <taxon>Bacteria</taxon>
        <taxon>Bacillati</taxon>
        <taxon>Actinomycetota</taxon>
        <taxon>Actinomycetes</taxon>
        <taxon>Propionibacteriales</taxon>
        <taxon>Propionibacteriaceae</taxon>
        <taxon>Brooklawnia</taxon>
    </lineage>
</organism>
<dbReference type="Proteomes" id="UP001431656">
    <property type="component" value="Chromosome"/>
</dbReference>
<keyword evidence="1 2" id="KW-0732">Signal</keyword>
<dbReference type="PANTHER" id="PTHR35936:SF17">
    <property type="entry name" value="ARGININE-BINDING EXTRACELLULAR PROTEIN ARTP"/>
    <property type="match status" value="1"/>
</dbReference>
<evidence type="ECO:0000259" key="3">
    <source>
        <dbReference type="SMART" id="SM00062"/>
    </source>
</evidence>
<evidence type="ECO:0000256" key="1">
    <source>
        <dbReference type="ARBA" id="ARBA00022729"/>
    </source>
</evidence>
<dbReference type="KEGG" id="broo:brsh051_17920"/>